<feature type="region of interest" description="Disordered" evidence="1">
    <location>
        <begin position="86"/>
        <end position="118"/>
    </location>
</feature>
<dbReference type="AlphaFoldDB" id="A0A9P4MND8"/>
<evidence type="ECO:0000256" key="1">
    <source>
        <dbReference type="SAM" id="MobiDB-lite"/>
    </source>
</evidence>
<evidence type="ECO:0000313" key="4">
    <source>
        <dbReference type="Proteomes" id="UP000799536"/>
    </source>
</evidence>
<reference evidence="3" key="1">
    <citation type="journal article" date="2020" name="Stud. Mycol.">
        <title>101 Dothideomycetes genomes: a test case for predicting lifestyles and emergence of pathogens.</title>
        <authorList>
            <person name="Haridas S."/>
            <person name="Albert R."/>
            <person name="Binder M."/>
            <person name="Bloem J."/>
            <person name="Labutti K."/>
            <person name="Salamov A."/>
            <person name="Andreopoulos B."/>
            <person name="Baker S."/>
            <person name="Barry K."/>
            <person name="Bills G."/>
            <person name="Bluhm B."/>
            <person name="Cannon C."/>
            <person name="Castanera R."/>
            <person name="Culley D."/>
            <person name="Daum C."/>
            <person name="Ezra D."/>
            <person name="Gonzalez J."/>
            <person name="Henrissat B."/>
            <person name="Kuo A."/>
            <person name="Liang C."/>
            <person name="Lipzen A."/>
            <person name="Lutzoni F."/>
            <person name="Magnuson J."/>
            <person name="Mondo S."/>
            <person name="Nolan M."/>
            <person name="Ohm R."/>
            <person name="Pangilinan J."/>
            <person name="Park H.-J."/>
            <person name="Ramirez L."/>
            <person name="Alfaro M."/>
            <person name="Sun H."/>
            <person name="Tritt A."/>
            <person name="Yoshinaga Y."/>
            <person name="Zwiers L.-H."/>
            <person name="Turgeon B."/>
            <person name="Goodwin S."/>
            <person name="Spatafora J."/>
            <person name="Crous P."/>
            <person name="Grigoriev I."/>
        </authorList>
    </citation>
    <scope>NUCLEOTIDE SEQUENCE</scope>
    <source>
        <strain evidence="3">ATCC 74209</strain>
    </source>
</reference>
<feature type="compositionally biased region" description="Polar residues" evidence="1">
    <location>
        <begin position="211"/>
        <end position="222"/>
    </location>
</feature>
<dbReference type="OrthoDB" id="6077919at2759"/>
<feature type="region of interest" description="Disordered" evidence="1">
    <location>
        <begin position="279"/>
        <end position="339"/>
    </location>
</feature>
<feature type="compositionally biased region" description="Polar residues" evidence="1">
    <location>
        <begin position="32"/>
        <end position="48"/>
    </location>
</feature>
<dbReference type="Proteomes" id="UP000799536">
    <property type="component" value="Unassembled WGS sequence"/>
</dbReference>
<feature type="compositionally biased region" description="Polar residues" evidence="1">
    <location>
        <begin position="279"/>
        <end position="318"/>
    </location>
</feature>
<evidence type="ECO:0000313" key="3">
    <source>
        <dbReference type="EMBL" id="KAF2197001.1"/>
    </source>
</evidence>
<organism evidence="3 4">
    <name type="scientific">Delitschia confertaspora ATCC 74209</name>
    <dbReference type="NCBI Taxonomy" id="1513339"/>
    <lineage>
        <taxon>Eukaryota</taxon>
        <taxon>Fungi</taxon>
        <taxon>Dikarya</taxon>
        <taxon>Ascomycota</taxon>
        <taxon>Pezizomycotina</taxon>
        <taxon>Dothideomycetes</taxon>
        <taxon>Pleosporomycetidae</taxon>
        <taxon>Pleosporales</taxon>
        <taxon>Delitschiaceae</taxon>
        <taxon>Delitschia</taxon>
    </lineage>
</organism>
<dbReference type="SMART" id="SM00355">
    <property type="entry name" value="ZnF_C2H2"/>
    <property type="match status" value="3"/>
</dbReference>
<feature type="domain" description="C2H2-type" evidence="2">
    <location>
        <begin position="467"/>
        <end position="496"/>
    </location>
</feature>
<feature type="compositionally biased region" description="Polar residues" evidence="1">
    <location>
        <begin position="153"/>
        <end position="179"/>
    </location>
</feature>
<dbReference type="PANTHER" id="PTHR46179">
    <property type="entry name" value="ZINC FINGER PROTEIN"/>
    <property type="match status" value="1"/>
</dbReference>
<dbReference type="Gene3D" id="3.30.160.60">
    <property type="entry name" value="Classic Zinc Finger"/>
    <property type="match status" value="1"/>
</dbReference>
<feature type="compositionally biased region" description="Acidic residues" evidence="1">
    <location>
        <begin position="95"/>
        <end position="105"/>
    </location>
</feature>
<feature type="region of interest" description="Disordered" evidence="1">
    <location>
        <begin position="139"/>
        <end position="265"/>
    </location>
</feature>
<dbReference type="SUPFAM" id="SSF57667">
    <property type="entry name" value="beta-beta-alpha zinc fingers"/>
    <property type="match status" value="1"/>
</dbReference>
<dbReference type="InterPro" id="IPR036236">
    <property type="entry name" value="Znf_C2H2_sf"/>
</dbReference>
<evidence type="ECO:0000259" key="2">
    <source>
        <dbReference type="SMART" id="SM00355"/>
    </source>
</evidence>
<feature type="region of interest" description="Disordered" evidence="1">
    <location>
        <begin position="352"/>
        <end position="398"/>
    </location>
</feature>
<feature type="domain" description="C2H2-type" evidence="2">
    <location>
        <begin position="501"/>
        <end position="526"/>
    </location>
</feature>
<keyword evidence="4" id="KW-1185">Reference proteome</keyword>
<dbReference type="EMBL" id="ML994291">
    <property type="protein sequence ID" value="KAF2197001.1"/>
    <property type="molecule type" value="Genomic_DNA"/>
</dbReference>
<name>A0A9P4MND8_9PLEO</name>
<dbReference type="InterPro" id="IPR013087">
    <property type="entry name" value="Znf_C2H2_type"/>
</dbReference>
<sequence length="558" mass="60513">MNYDSDDAFPRSPGLVPVKPKATPSPSPPPFISQSVTLSTHQNVSSPFSRGRKNPNRRKTRPTQGDTVLIGFMDPNRPDIAQLVGERALNSDSGSDTEDEEMEVDEGVKPAAGQPSDRNLDLEATARIALQTVPPVVATAGKSPAATHRDSVVESQWDSQPRQALEPNSITSKATTNGVHVNGNRVDFKPPITKPSQLDVTSPRAGERSGSYANGLSRTNAASPKLPELDIPVSGASPSQRLPALQDPTSPSRDGPGSPNQERRLPSFRHLSELAETAINEQNESRVNGYSHRPSISSTGQSPPAASRHFSISSQRSPMSGLPPLSATSPTSANSEFSTTQDVFLRSQHSTLFSNNPRRPSVVSENGPPFPGTLHSGATTTDGYQSSDTLSPGSQPTPIENRTHRMSLEDAIANRTLPLPIGPSIQHIPPHGSGGFKCEYPGCTAPPFQTQYLLNSHANVHSQMRPHYCPVQGCPRSEGGKGFKRKNEMIRHGLVHQSPGYVCPFCPDREHKYPRPDNLQRHVRVHHVDKDKDDPQLREVLAQRPEGGSRGRRRRLGS</sequence>
<accession>A0A9P4MND8</accession>
<dbReference type="PANTHER" id="PTHR46179:SF19">
    <property type="entry name" value="C2H2 FINGER DOMAIN TRANSCRIPTION FACTOR (EUROFUNG)-RELATED"/>
    <property type="match status" value="1"/>
</dbReference>
<feature type="region of interest" description="Disordered" evidence="1">
    <location>
        <begin position="1"/>
        <end position="74"/>
    </location>
</feature>
<proteinExistence type="predicted"/>
<dbReference type="GO" id="GO:0006357">
    <property type="term" value="P:regulation of transcription by RNA polymerase II"/>
    <property type="evidence" value="ECO:0007669"/>
    <property type="project" value="TreeGrafter"/>
</dbReference>
<dbReference type="InterPro" id="IPR051061">
    <property type="entry name" value="Zinc_finger_trans_reg"/>
</dbReference>
<feature type="compositionally biased region" description="Polar residues" evidence="1">
    <location>
        <begin position="326"/>
        <end position="339"/>
    </location>
</feature>
<feature type="compositionally biased region" description="Basic residues" evidence="1">
    <location>
        <begin position="50"/>
        <end position="61"/>
    </location>
</feature>
<dbReference type="GO" id="GO:0005634">
    <property type="term" value="C:nucleus"/>
    <property type="evidence" value="ECO:0007669"/>
    <property type="project" value="TreeGrafter"/>
</dbReference>
<protein>
    <recommendedName>
        <fullName evidence="2">C2H2-type domain-containing protein</fullName>
    </recommendedName>
</protein>
<comment type="caution">
    <text evidence="3">The sequence shown here is derived from an EMBL/GenBank/DDBJ whole genome shotgun (WGS) entry which is preliminary data.</text>
</comment>
<feature type="domain" description="C2H2-type" evidence="2">
    <location>
        <begin position="436"/>
        <end position="461"/>
    </location>
</feature>
<feature type="compositionally biased region" description="Polar residues" evidence="1">
    <location>
        <begin position="376"/>
        <end position="398"/>
    </location>
</feature>
<gene>
    <name evidence="3" type="ORF">GQ43DRAFT_227145</name>
</gene>